<dbReference type="InterPro" id="IPR012893">
    <property type="entry name" value="HipA-like_C"/>
</dbReference>
<sequence length="432" mass="48946">MNSAEVHVWLPGNVQPTLSGVFEQDNVQARFRYDAIYQQQSLPAISVDLPIKRAVTKLPGKEAIFPIFLDSGPDDWGHMLLERKHERPLNKLEALILGPADGAGNLVLGPLTDDRFDLITVDTFLQILQDLPQDDDPSVLRYRSRVANAVHAGTSLGGAKPKLTLIEGKTQYIVKFPERGDDIYLPHVEAAMLAMAKQCDILACDAHVREVSPNRYGLFVTRFDREYVHDGFARHGYLSAGSVINLDRYPERPEDSRLYATKGFTPRMYIKSYVNFADCMLRWTGSQTHLLTQLRELWRRIVFNALVRNTDDHPYNHGLRCHSMSPHQWTLAPAFDIVCQRTATTTPGLTMPFLFERGKAGKHSRLVSTACRRDLVVAAVNHYGYEANEAEAYIADTEALIRNKWRDSMLDQGMPADELEKYIRILDEPLPD</sequence>
<dbReference type="Gene3D" id="1.10.1070.20">
    <property type="match status" value="1"/>
</dbReference>
<dbReference type="RefSeq" id="WP_227181970.1">
    <property type="nucleotide sequence ID" value="NZ_JAJBZT010000012.1"/>
</dbReference>
<accession>A0ABS8DAA4</accession>
<dbReference type="Pfam" id="PF13657">
    <property type="entry name" value="Couple_hipA"/>
    <property type="match status" value="1"/>
</dbReference>
<evidence type="ECO:0000256" key="1">
    <source>
        <dbReference type="ARBA" id="ARBA00010164"/>
    </source>
</evidence>
<feature type="domain" description="HipA-like C-terminal" evidence="4">
    <location>
        <begin position="154"/>
        <end position="405"/>
    </location>
</feature>
<dbReference type="Pfam" id="PF07804">
    <property type="entry name" value="HipA_C"/>
    <property type="match status" value="1"/>
</dbReference>
<evidence type="ECO:0000256" key="3">
    <source>
        <dbReference type="ARBA" id="ARBA00022777"/>
    </source>
</evidence>
<comment type="similarity">
    <text evidence="1">Belongs to the HipA Ser/Thr kinase family.</text>
</comment>
<name>A0ABS8DAA4_9NEIS</name>
<keyword evidence="3" id="KW-0418">Kinase</keyword>
<evidence type="ECO:0000259" key="4">
    <source>
        <dbReference type="Pfam" id="PF07804"/>
    </source>
</evidence>
<protein>
    <submittedName>
        <fullName evidence="6">Type II toxin-antitoxin system HipA family toxin</fullName>
    </submittedName>
</protein>
<comment type="caution">
    <text evidence="6">The sequence shown here is derived from an EMBL/GenBank/DDBJ whole genome shotgun (WGS) entry which is preliminary data.</text>
</comment>
<dbReference type="InterPro" id="IPR052028">
    <property type="entry name" value="HipA_Ser/Thr_kinase"/>
</dbReference>
<dbReference type="PANTHER" id="PTHR37419:SF8">
    <property type="entry name" value="TOXIN YJJJ"/>
    <property type="match status" value="1"/>
</dbReference>
<reference evidence="6" key="1">
    <citation type="submission" date="2021-10" db="EMBL/GenBank/DDBJ databases">
        <title>The complete genome sequence of Leeia sp. TBRC 13508.</title>
        <authorList>
            <person name="Charoenyingcharoen P."/>
            <person name="Yukphan P."/>
        </authorList>
    </citation>
    <scope>NUCLEOTIDE SEQUENCE</scope>
    <source>
        <strain evidence="6">TBRC 13508</strain>
    </source>
</reference>
<dbReference type="InterPro" id="IPR017508">
    <property type="entry name" value="HipA_N1"/>
</dbReference>
<organism evidence="6 7">
    <name type="scientific">Leeia speluncae</name>
    <dbReference type="NCBI Taxonomy" id="2884804"/>
    <lineage>
        <taxon>Bacteria</taxon>
        <taxon>Pseudomonadati</taxon>
        <taxon>Pseudomonadota</taxon>
        <taxon>Betaproteobacteria</taxon>
        <taxon>Neisseriales</taxon>
        <taxon>Leeiaceae</taxon>
        <taxon>Leeia</taxon>
    </lineage>
</organism>
<dbReference type="EMBL" id="JAJBZT010000012">
    <property type="protein sequence ID" value="MCB6185139.1"/>
    <property type="molecule type" value="Genomic_DNA"/>
</dbReference>
<feature type="domain" description="HipA N-terminal subdomain 1" evidence="5">
    <location>
        <begin position="17"/>
        <end position="107"/>
    </location>
</feature>
<proteinExistence type="inferred from homology"/>
<gene>
    <name evidence="6" type="ORF">LIN78_16445</name>
</gene>
<evidence type="ECO:0000313" key="6">
    <source>
        <dbReference type="EMBL" id="MCB6185139.1"/>
    </source>
</evidence>
<evidence type="ECO:0000313" key="7">
    <source>
        <dbReference type="Proteomes" id="UP001165395"/>
    </source>
</evidence>
<evidence type="ECO:0000256" key="2">
    <source>
        <dbReference type="ARBA" id="ARBA00022679"/>
    </source>
</evidence>
<dbReference type="PANTHER" id="PTHR37419">
    <property type="entry name" value="SERINE/THREONINE-PROTEIN KINASE TOXIN HIPA"/>
    <property type="match status" value="1"/>
</dbReference>
<dbReference type="Proteomes" id="UP001165395">
    <property type="component" value="Unassembled WGS sequence"/>
</dbReference>
<keyword evidence="7" id="KW-1185">Reference proteome</keyword>
<evidence type="ECO:0000259" key="5">
    <source>
        <dbReference type="Pfam" id="PF13657"/>
    </source>
</evidence>
<keyword evidence="2" id="KW-0808">Transferase</keyword>